<evidence type="ECO:0000256" key="4">
    <source>
        <dbReference type="ARBA" id="ARBA00023277"/>
    </source>
</evidence>
<dbReference type="GO" id="GO:0031176">
    <property type="term" value="F:endo-1,4-beta-xylanase activity"/>
    <property type="evidence" value="ECO:0007669"/>
    <property type="project" value="UniProtKB-ARBA"/>
</dbReference>
<dbReference type="InterPro" id="IPR003305">
    <property type="entry name" value="CenC_carb-bd"/>
</dbReference>
<dbReference type="AlphaFoldDB" id="A0AAN8Q747"/>
<dbReference type="PANTHER" id="PTHR31490:SF1">
    <property type="entry name" value="ENDO-1,4-BETA-XYLANASE 1"/>
    <property type="match status" value="1"/>
</dbReference>
<proteinExistence type="inferred from homology"/>
<keyword evidence="10" id="KW-1185">Reference proteome</keyword>
<keyword evidence="3" id="KW-0378">Hydrolase</keyword>
<keyword evidence="5" id="KW-0326">Glycosidase</keyword>
<dbReference type="SUPFAM" id="SSF49785">
    <property type="entry name" value="Galactose-binding domain-like"/>
    <property type="match status" value="1"/>
</dbReference>
<dbReference type="Gene3D" id="3.20.20.80">
    <property type="entry name" value="Glycosidases"/>
    <property type="match status" value="1"/>
</dbReference>
<evidence type="ECO:0000313" key="10">
    <source>
        <dbReference type="Proteomes" id="UP001347796"/>
    </source>
</evidence>
<dbReference type="PROSITE" id="PS00591">
    <property type="entry name" value="GH10_1"/>
    <property type="match status" value="1"/>
</dbReference>
<dbReference type="InterPro" id="IPR017853">
    <property type="entry name" value="GH"/>
</dbReference>
<dbReference type="SUPFAM" id="SSF51445">
    <property type="entry name" value="(Trans)glycosidases"/>
    <property type="match status" value="1"/>
</dbReference>
<keyword evidence="6" id="KW-0624">Polysaccharide degradation</keyword>
<feature type="active site" description="Nucleophile" evidence="7">
    <location>
        <position position="425"/>
    </location>
</feature>
<evidence type="ECO:0000256" key="1">
    <source>
        <dbReference type="ARBA" id="ARBA00007495"/>
    </source>
</evidence>
<accession>A0AAN8Q747</accession>
<feature type="domain" description="GH10" evidence="8">
    <location>
        <begin position="211"/>
        <end position="491"/>
    </location>
</feature>
<organism evidence="9 10">
    <name type="scientific">Patella caerulea</name>
    <name type="common">Rayed Mediterranean limpet</name>
    <dbReference type="NCBI Taxonomy" id="87958"/>
    <lineage>
        <taxon>Eukaryota</taxon>
        <taxon>Metazoa</taxon>
        <taxon>Spiralia</taxon>
        <taxon>Lophotrochozoa</taxon>
        <taxon>Mollusca</taxon>
        <taxon>Gastropoda</taxon>
        <taxon>Patellogastropoda</taxon>
        <taxon>Patelloidea</taxon>
        <taxon>Patellidae</taxon>
        <taxon>Patella</taxon>
    </lineage>
</organism>
<dbReference type="PRINTS" id="PR00134">
    <property type="entry name" value="GLHYDRLASE10"/>
</dbReference>
<evidence type="ECO:0000256" key="7">
    <source>
        <dbReference type="PROSITE-ProRule" id="PRU10061"/>
    </source>
</evidence>
<dbReference type="Gene3D" id="2.60.120.260">
    <property type="entry name" value="Galactose-binding domain-like"/>
    <property type="match status" value="1"/>
</dbReference>
<comment type="similarity">
    <text evidence="1">Belongs to the glycosyl hydrolase 10 (cellulase F) family.</text>
</comment>
<reference evidence="9 10" key="1">
    <citation type="submission" date="2024-01" db="EMBL/GenBank/DDBJ databases">
        <title>The genome of the rayed Mediterranean limpet Patella caerulea (Linnaeus, 1758).</title>
        <authorList>
            <person name="Anh-Thu Weber A."/>
            <person name="Halstead-Nussloch G."/>
        </authorList>
    </citation>
    <scope>NUCLEOTIDE SEQUENCE [LARGE SCALE GENOMIC DNA]</scope>
    <source>
        <strain evidence="9">AATW-2023a</strain>
        <tissue evidence="9">Whole specimen</tissue>
    </source>
</reference>
<name>A0AAN8Q747_PATCE</name>
<evidence type="ECO:0000256" key="3">
    <source>
        <dbReference type="ARBA" id="ARBA00022801"/>
    </source>
</evidence>
<evidence type="ECO:0000256" key="2">
    <source>
        <dbReference type="ARBA" id="ARBA00022737"/>
    </source>
</evidence>
<evidence type="ECO:0000313" key="9">
    <source>
        <dbReference type="EMBL" id="KAK6194983.1"/>
    </source>
</evidence>
<dbReference type="InterPro" id="IPR008979">
    <property type="entry name" value="Galactose-bd-like_sf"/>
</dbReference>
<dbReference type="Pfam" id="PF00331">
    <property type="entry name" value="Glyco_hydro_10"/>
    <property type="match status" value="1"/>
</dbReference>
<dbReference type="EMBL" id="JAZGQO010000001">
    <property type="protein sequence ID" value="KAK6194983.1"/>
    <property type="molecule type" value="Genomic_DNA"/>
</dbReference>
<sequence>MLLFLLLLPDLLVAQNLFKNPGFESLDGWSCSGCNCSLSTDSHGGSYSYKITTRKRNWAGIAQEITVQPGQSYFFKVFVKLLNTANGRQYHHAQPMIDIIDTSGNHMYDIIGKSDYTYPGQWYALGGDYNIPTNASSVRFYVQIPQEGVDYLADDAELTLIPSVSVFSTDVDKQIDKLRKADLSISLEGSNPSNLEIEVQQTRSEFGWGSAVNVHYLSNSKYINYRKFYYDLFEWGVLENALKWQYLEKTQGNFKPDVALGAVNDLLSNGIKVRGHNIFWGAGKYVPVWQKSLSPLGIKQSLEQHIKDMTSTFRGKFQQWDVNNENVHLKFYEERLKDPNITAWMIREVHRMDPITECYLNDYGVVANKYETMAYVNQAVHLKESGVPVVGMGIQSHLHNLIDVSIIKARLDALAKAGLDIWITELDIDEADETRKTQKYEEVLRVYFSHPAVKGVMFWGFWDGRHWNPAAALTNGPNVTPNAAGRRVQELLKHTWRTNESHSIAHGQSIKIRGFLGSYKLLVRHAGQVIHTEDFNLGKGGNSLKINIKGLDTHPQVDHVIIG</sequence>
<dbReference type="Pfam" id="PF02018">
    <property type="entry name" value="CBM_4_9"/>
    <property type="match status" value="1"/>
</dbReference>
<dbReference type="GO" id="GO:0000272">
    <property type="term" value="P:polysaccharide catabolic process"/>
    <property type="evidence" value="ECO:0007669"/>
    <property type="project" value="UniProtKB-KW"/>
</dbReference>
<dbReference type="PROSITE" id="PS51760">
    <property type="entry name" value="GH10_2"/>
    <property type="match status" value="1"/>
</dbReference>
<evidence type="ECO:0000259" key="8">
    <source>
        <dbReference type="PROSITE" id="PS51760"/>
    </source>
</evidence>
<protein>
    <recommendedName>
        <fullName evidence="8">GH10 domain-containing protein</fullName>
    </recommendedName>
</protein>
<dbReference type="PANTHER" id="PTHR31490">
    <property type="entry name" value="GLYCOSYL HYDROLASE"/>
    <property type="match status" value="1"/>
</dbReference>
<evidence type="ECO:0000256" key="5">
    <source>
        <dbReference type="ARBA" id="ARBA00023295"/>
    </source>
</evidence>
<comment type="caution">
    <text evidence="9">The sequence shown here is derived from an EMBL/GenBank/DDBJ whole genome shotgun (WGS) entry which is preliminary data.</text>
</comment>
<evidence type="ECO:0000256" key="6">
    <source>
        <dbReference type="ARBA" id="ARBA00023326"/>
    </source>
</evidence>
<dbReference type="InterPro" id="IPR044846">
    <property type="entry name" value="GH10"/>
</dbReference>
<dbReference type="Proteomes" id="UP001347796">
    <property type="component" value="Unassembled WGS sequence"/>
</dbReference>
<dbReference type="InterPro" id="IPR001000">
    <property type="entry name" value="GH10_dom"/>
</dbReference>
<dbReference type="InterPro" id="IPR031158">
    <property type="entry name" value="GH10_AS"/>
</dbReference>
<gene>
    <name evidence="9" type="ORF">SNE40_000505</name>
</gene>
<keyword evidence="2" id="KW-0677">Repeat</keyword>
<dbReference type="SMART" id="SM00633">
    <property type="entry name" value="Glyco_10"/>
    <property type="match status" value="1"/>
</dbReference>
<keyword evidence="4" id="KW-0119">Carbohydrate metabolism</keyword>